<feature type="transmembrane region" description="Helical" evidence="1">
    <location>
        <begin position="248"/>
        <end position="265"/>
    </location>
</feature>
<dbReference type="Proteomes" id="UP000481030">
    <property type="component" value="Unassembled WGS sequence"/>
</dbReference>
<reference evidence="2 3" key="1">
    <citation type="journal article" date="2016" name="Antonie Van Leeuwenhoek">
        <title>Bacillus depressus sp. nov., isolated from soil of a sunflower field.</title>
        <authorList>
            <person name="Wei X."/>
            <person name="Xin D."/>
            <person name="Xin Y."/>
            <person name="Zhang H."/>
            <person name="Wang T."/>
            <person name="Zhang J."/>
        </authorList>
    </citation>
    <scope>NUCLEOTIDE SEQUENCE [LARGE SCALE GENOMIC DNA]</scope>
    <source>
        <strain evidence="2 3">BZ1</strain>
    </source>
</reference>
<organism evidence="2 3">
    <name type="scientific">Cytobacillus depressus</name>
    <dbReference type="NCBI Taxonomy" id="1602942"/>
    <lineage>
        <taxon>Bacteria</taxon>
        <taxon>Bacillati</taxon>
        <taxon>Bacillota</taxon>
        <taxon>Bacilli</taxon>
        <taxon>Bacillales</taxon>
        <taxon>Bacillaceae</taxon>
        <taxon>Cytobacillus</taxon>
    </lineage>
</organism>
<accession>A0A6L3VFM5</accession>
<protein>
    <submittedName>
        <fullName evidence="2">Uncharacterized protein</fullName>
    </submittedName>
</protein>
<evidence type="ECO:0000313" key="2">
    <source>
        <dbReference type="EMBL" id="KAB2338125.1"/>
    </source>
</evidence>
<feature type="transmembrane region" description="Helical" evidence="1">
    <location>
        <begin position="195"/>
        <end position="216"/>
    </location>
</feature>
<evidence type="ECO:0000313" key="3">
    <source>
        <dbReference type="Proteomes" id="UP000481030"/>
    </source>
</evidence>
<dbReference type="AlphaFoldDB" id="A0A6L3VFM5"/>
<gene>
    <name evidence="2" type="ORF">F7731_00700</name>
</gene>
<feature type="transmembrane region" description="Helical" evidence="1">
    <location>
        <begin position="6"/>
        <end position="22"/>
    </location>
</feature>
<feature type="transmembrane region" description="Helical" evidence="1">
    <location>
        <begin position="125"/>
        <end position="143"/>
    </location>
</feature>
<dbReference type="RefSeq" id="WP_151532851.1">
    <property type="nucleotide sequence ID" value="NZ_WBOS01000001.1"/>
</dbReference>
<dbReference type="OrthoDB" id="1680238at2"/>
<keyword evidence="1" id="KW-0472">Membrane</keyword>
<sequence>MPNYIWYFSLVFISIIIFIFTLKSTKDIRKNLSVYFFAAGLSFFGEFIVFILLDSYTYNPEVFQGLWQNNIFGSIISQGIFIPTILMAILAFQLKTKWVLLIISIVALIEEAFLLLRIYEHHWWETWYTTALLLLGSFIMKWWKRRLNNRSTANQFITIFMLLNTIFHPVSYFLTTVYHLKWYTPGLFDSIYKDHIIFNTLLGIIISIPVTVIILFSYNYFTLIIFAIIKVLFDYLLINKGILHVVDFKLVIATTILMIIIISVVKRASDLLFQWRDDFY</sequence>
<feature type="transmembrane region" description="Helical" evidence="1">
    <location>
        <begin position="72"/>
        <end position="92"/>
    </location>
</feature>
<keyword evidence="3" id="KW-1185">Reference proteome</keyword>
<feature type="transmembrane region" description="Helical" evidence="1">
    <location>
        <begin position="155"/>
        <end position="175"/>
    </location>
</feature>
<keyword evidence="1" id="KW-1133">Transmembrane helix</keyword>
<feature type="transmembrane region" description="Helical" evidence="1">
    <location>
        <begin position="99"/>
        <end position="119"/>
    </location>
</feature>
<proteinExistence type="predicted"/>
<feature type="transmembrane region" description="Helical" evidence="1">
    <location>
        <begin position="34"/>
        <end position="52"/>
    </location>
</feature>
<evidence type="ECO:0000256" key="1">
    <source>
        <dbReference type="SAM" id="Phobius"/>
    </source>
</evidence>
<feature type="transmembrane region" description="Helical" evidence="1">
    <location>
        <begin position="223"/>
        <end position="242"/>
    </location>
</feature>
<name>A0A6L3VFM5_9BACI</name>
<keyword evidence="1" id="KW-0812">Transmembrane</keyword>
<dbReference type="EMBL" id="WBOS01000001">
    <property type="protein sequence ID" value="KAB2338125.1"/>
    <property type="molecule type" value="Genomic_DNA"/>
</dbReference>
<comment type="caution">
    <text evidence="2">The sequence shown here is derived from an EMBL/GenBank/DDBJ whole genome shotgun (WGS) entry which is preliminary data.</text>
</comment>